<dbReference type="GO" id="GO:0032259">
    <property type="term" value="P:methylation"/>
    <property type="evidence" value="ECO:0007669"/>
    <property type="project" value="UniProtKB-KW"/>
</dbReference>
<organism evidence="5 6">
    <name type="scientific">Candidatus Venteria ishoeyi</name>
    <dbReference type="NCBI Taxonomy" id="1899563"/>
    <lineage>
        <taxon>Bacteria</taxon>
        <taxon>Pseudomonadati</taxon>
        <taxon>Pseudomonadota</taxon>
        <taxon>Gammaproteobacteria</taxon>
        <taxon>Thiotrichales</taxon>
        <taxon>Thiotrichaceae</taxon>
        <taxon>Venteria</taxon>
    </lineage>
</organism>
<reference evidence="5 6" key="1">
    <citation type="submission" date="2016-10" db="EMBL/GenBank/DDBJ databases">
        <authorList>
            <person name="de Groot N.N."/>
        </authorList>
    </citation>
    <scope>NUCLEOTIDE SEQUENCE [LARGE SCALE GENOMIC DNA]</scope>
    <source>
        <strain evidence="5">MBHS1</strain>
    </source>
</reference>
<dbReference type="Pfam" id="PF02965">
    <property type="entry name" value="Met_synt_B12"/>
    <property type="match status" value="1"/>
</dbReference>
<dbReference type="EC" id="2.1.1.13" evidence="5"/>
<dbReference type="Proteomes" id="UP000236724">
    <property type="component" value="Unassembled WGS sequence"/>
</dbReference>
<dbReference type="GO" id="GO:0008705">
    <property type="term" value="F:methionine synthase activity"/>
    <property type="evidence" value="ECO:0007669"/>
    <property type="project" value="UniProtKB-EC"/>
</dbReference>
<evidence type="ECO:0000256" key="2">
    <source>
        <dbReference type="ARBA" id="ARBA00023285"/>
    </source>
</evidence>
<dbReference type="InterPro" id="IPR037010">
    <property type="entry name" value="VitB12-dep_Met_synth_activ_sf"/>
</dbReference>
<proteinExistence type="predicted"/>
<keyword evidence="2" id="KW-0170">Cobalt</keyword>
<keyword evidence="6" id="KW-1185">Reference proteome</keyword>
<protein>
    <submittedName>
        <fullName evidence="5">Methionine synthase</fullName>
        <ecNumber evidence="5">2.1.1.13</ecNumber>
    </submittedName>
</protein>
<evidence type="ECO:0000256" key="3">
    <source>
        <dbReference type="PROSITE-ProRule" id="PRU00346"/>
    </source>
</evidence>
<name>A0A1H6FFY5_9GAMM</name>
<dbReference type="GO" id="GO:0046872">
    <property type="term" value="F:metal ion binding"/>
    <property type="evidence" value="ECO:0007669"/>
    <property type="project" value="UniProtKB-KW"/>
</dbReference>
<feature type="domain" description="AdoMet activation" evidence="4">
    <location>
        <begin position="1"/>
        <end position="283"/>
    </location>
</feature>
<evidence type="ECO:0000313" key="6">
    <source>
        <dbReference type="Proteomes" id="UP000236724"/>
    </source>
</evidence>
<dbReference type="Gene3D" id="1.10.288.10">
    <property type="entry name" value="Cobalamin-dependent Methionine Synthase, domain 2"/>
    <property type="match status" value="1"/>
</dbReference>
<dbReference type="AlphaFoldDB" id="A0A1H6FFY5"/>
<evidence type="ECO:0000256" key="1">
    <source>
        <dbReference type="ARBA" id="ARBA00022723"/>
    </source>
</evidence>
<dbReference type="InterPro" id="IPR004223">
    <property type="entry name" value="VitB12-dep_Met_synth_activ_dom"/>
</dbReference>
<sequence>MREFIDWTPFFQSWELAGRYPKILQDEVVGEQARSLFDDANKMLEQIIAENWLTARAVFGFFPANTVNDDDITLYSNEQRDDELMTLHHLRQQTLRPKKFYNHCLADYIAPKNTPDYIGAFAVTAGIGIEQHIQRFEADHDDYHSIMLKAIADRLAEAFAERLHQRVRQEFWGYAPEEGMDNNALITEQYQGIRPAPGYPACPDHTEKALLWDLLQPDQHIGLTLTDSFAMLPTAAVSGWYFAHPDSKYFGIGKIDRDQLEDYAKRKGLSIAEAERWLAPVLA</sequence>
<dbReference type="EMBL" id="FMSV02000548">
    <property type="protein sequence ID" value="SEH08321.1"/>
    <property type="molecule type" value="Genomic_DNA"/>
</dbReference>
<dbReference type="GO" id="GO:0046653">
    <property type="term" value="P:tetrahydrofolate metabolic process"/>
    <property type="evidence" value="ECO:0007669"/>
    <property type="project" value="TreeGrafter"/>
</dbReference>
<keyword evidence="1" id="KW-0479">Metal-binding</keyword>
<evidence type="ECO:0000313" key="5">
    <source>
        <dbReference type="EMBL" id="SEH08321.1"/>
    </source>
</evidence>
<keyword evidence="3 5" id="KW-0489">Methyltransferase</keyword>
<dbReference type="PROSITE" id="PS50974">
    <property type="entry name" value="ADOMET_ACTIVATION"/>
    <property type="match status" value="1"/>
</dbReference>
<dbReference type="InterPro" id="IPR050554">
    <property type="entry name" value="Met_Synthase/Corrinoid"/>
</dbReference>
<gene>
    <name evidence="5" type="primary">metH_2</name>
    <name evidence="5" type="ORF">MBHS_04212</name>
</gene>
<dbReference type="PANTHER" id="PTHR45833:SF1">
    <property type="entry name" value="METHIONINE SYNTHASE"/>
    <property type="match status" value="1"/>
</dbReference>
<keyword evidence="3 5" id="KW-0808">Transferase</keyword>
<dbReference type="SUPFAM" id="SSF56507">
    <property type="entry name" value="Methionine synthase activation domain-like"/>
    <property type="match status" value="1"/>
</dbReference>
<dbReference type="Gene3D" id="3.10.196.10">
    <property type="entry name" value="Vitamin B12-dependent methionine synthase, activation domain"/>
    <property type="match status" value="1"/>
</dbReference>
<dbReference type="GO" id="GO:0050667">
    <property type="term" value="P:homocysteine metabolic process"/>
    <property type="evidence" value="ECO:0007669"/>
    <property type="project" value="TreeGrafter"/>
</dbReference>
<evidence type="ECO:0000259" key="4">
    <source>
        <dbReference type="PROSITE" id="PS50974"/>
    </source>
</evidence>
<dbReference type="PANTHER" id="PTHR45833">
    <property type="entry name" value="METHIONINE SYNTHASE"/>
    <property type="match status" value="1"/>
</dbReference>
<accession>A0A1H6FFY5</accession>
<dbReference type="GO" id="GO:0005829">
    <property type="term" value="C:cytosol"/>
    <property type="evidence" value="ECO:0007669"/>
    <property type="project" value="TreeGrafter"/>
</dbReference>